<evidence type="ECO:0000313" key="27">
    <source>
        <dbReference type="Proteomes" id="UP000473905"/>
    </source>
</evidence>
<dbReference type="Proteomes" id="UP001214017">
    <property type="component" value="Unassembled WGS sequence"/>
</dbReference>
<evidence type="ECO:0000313" key="16">
    <source>
        <dbReference type="EMBL" id="SDH92777.1"/>
    </source>
</evidence>
<dbReference type="Proteomes" id="UP000283329">
    <property type="component" value="Unassembled WGS sequence"/>
</dbReference>
<reference evidence="12" key="6">
    <citation type="submission" date="2019-07" db="EMBL/GenBank/DDBJ databases">
        <authorList>
            <person name="Ross B.D."/>
            <person name="Verster A.J."/>
            <person name="Radey M.C."/>
            <person name="Schmidtke D.T."/>
            <person name="Pope C.E."/>
            <person name="Hoffman L.R."/>
            <person name="Hajjar A."/>
            <person name="Peterson S.B."/>
            <person name="Borenstein E."/>
            <person name="Mougous J.D."/>
        </authorList>
    </citation>
    <scope>NUCLEOTIDE SEQUENCE</scope>
    <source>
        <strain evidence="12">3725 D1 iv</strain>
    </source>
</reference>
<evidence type="ECO:0000313" key="26">
    <source>
        <dbReference type="Proteomes" id="UP000460135"/>
    </source>
</evidence>
<evidence type="ECO:0000313" key="19">
    <source>
        <dbReference type="Proteomes" id="UP000266492"/>
    </source>
</evidence>
<dbReference type="AlphaFoldDB" id="A0A139L5C9"/>
<keyword evidence="27" id="KW-1185">Reference proteome</keyword>
<dbReference type="Proteomes" id="UP000473905">
    <property type="component" value="Unassembled WGS sequence"/>
</dbReference>
<reference evidence="19 20" key="4">
    <citation type="submission" date="2018-08" db="EMBL/GenBank/DDBJ databases">
        <title>A genome reference for cultivated species of the human gut microbiota.</title>
        <authorList>
            <person name="Zou Y."/>
            <person name="Xue W."/>
            <person name="Luo G."/>
        </authorList>
    </citation>
    <scope>NUCLEOTIDE SEQUENCE [LARGE SCALE GENOMIC DNA]</scope>
    <source>
        <strain evidence="13 19">AF20-9LB</strain>
        <strain evidence="14 20">AM17-48</strain>
    </source>
</reference>
<feature type="signal peptide" evidence="1">
    <location>
        <begin position="1"/>
        <end position="21"/>
    </location>
</feature>
<dbReference type="Proteomes" id="UP001219389">
    <property type="component" value="Unassembled WGS sequence"/>
</dbReference>
<dbReference type="EMBL" id="JAQQPO010000029">
    <property type="protein sequence ID" value="MDC7960715.1"/>
    <property type="molecule type" value="Genomic_DNA"/>
</dbReference>
<reference evidence="12" key="3">
    <citation type="journal article" date="2018" name="Nature">
        <title>Human gut bacteria contain acquired interbacterial defence systems.</title>
        <authorList>
            <person name="Ross B.D."/>
            <person name="Verster A.J."/>
            <person name="Radey M.C."/>
            <person name="Schmidtke D.T."/>
            <person name="Pope C.E."/>
            <person name="Hoffman L.R."/>
            <person name="Hajjar A."/>
            <person name="Peterson S.B."/>
            <person name="Borenstein E."/>
            <person name="Mougous J."/>
        </authorList>
    </citation>
    <scope>NUCLEOTIDE SEQUENCE</scope>
    <source>
        <strain evidence="12">3725 D1 iv</strain>
    </source>
</reference>
<evidence type="ECO:0000313" key="20">
    <source>
        <dbReference type="Proteomes" id="UP000283329"/>
    </source>
</evidence>
<feature type="chain" id="PRO_5014531288" evidence="1">
    <location>
        <begin position="22"/>
        <end position="131"/>
    </location>
</feature>
<evidence type="ECO:0000313" key="6">
    <source>
        <dbReference type="EMBL" id="KAA4622862.1"/>
    </source>
</evidence>
<evidence type="ECO:0000313" key="11">
    <source>
        <dbReference type="EMBL" id="MDC7960715.1"/>
    </source>
</evidence>
<dbReference type="EMBL" id="VWFC01000030">
    <property type="protein sequence ID" value="KAB1322700.1"/>
    <property type="molecule type" value="Genomic_DNA"/>
</dbReference>
<reference evidence="22 23" key="5">
    <citation type="journal article" date="2019" name="Nat. Med.">
        <title>A library of human gut bacterial isolates paired with longitudinal multiomics data enables mechanistic microbiome research.</title>
        <authorList>
            <person name="Poyet M."/>
            <person name="Groussin M."/>
            <person name="Gibbons S.M."/>
            <person name="Avila-Pacheco J."/>
            <person name="Jiang X."/>
            <person name="Kearney S.M."/>
            <person name="Perrotta A.R."/>
            <person name="Berdy B."/>
            <person name="Zhao S."/>
            <person name="Lieberman T.D."/>
            <person name="Swanson P.K."/>
            <person name="Smith M."/>
            <person name="Roesemann S."/>
            <person name="Alexander J.E."/>
            <person name="Rich S.A."/>
            <person name="Livny J."/>
            <person name="Vlamakis H."/>
            <person name="Clish C."/>
            <person name="Bullock K."/>
            <person name="Deik A."/>
            <person name="Scott J."/>
            <person name="Pierce K.A."/>
            <person name="Xavier R.J."/>
            <person name="Alm E.J."/>
        </authorList>
    </citation>
    <scope>NUCLEOTIDE SEQUENCE [LARGE SCALE GENOMIC DNA]</scope>
    <source>
        <strain evidence="4 27">BIOML-A134</strain>
        <strain evidence="7 25">BIOML-A14</strain>
        <strain evidence="6 24">BIOML-A15</strain>
        <strain evidence="3 22">BIOML-A163</strain>
        <strain evidence="2 26">BIOML-A183</strain>
        <strain evidence="8 23">BIOML-A2</strain>
        <strain evidence="5 28">BIOML-A41</strain>
    </source>
</reference>
<dbReference type="GeneID" id="29454624"/>
<evidence type="ECO:0000313" key="15">
    <source>
        <dbReference type="EMBL" id="SDB78411.1"/>
    </source>
</evidence>
<organism evidence="8 23">
    <name type="scientific">Bacteroides ovatus</name>
    <dbReference type="NCBI Taxonomy" id="28116"/>
    <lineage>
        <taxon>Bacteria</taxon>
        <taxon>Pseudomonadati</taxon>
        <taxon>Bacteroidota</taxon>
        <taxon>Bacteroidia</taxon>
        <taxon>Bacteroidales</taxon>
        <taxon>Bacteroidaceae</taxon>
        <taxon>Bacteroides</taxon>
    </lineage>
</organism>
<evidence type="ECO:0000313" key="13">
    <source>
        <dbReference type="EMBL" id="RGS80310.1"/>
    </source>
</evidence>
<evidence type="ECO:0000313" key="5">
    <source>
        <dbReference type="EMBL" id="KAA4528097.1"/>
    </source>
</evidence>
<dbReference type="EMBL" id="VWFP01000023">
    <property type="protein sequence ID" value="KAA4622862.1"/>
    <property type="molecule type" value="Genomic_DNA"/>
</dbReference>
<dbReference type="Proteomes" id="UP000323717">
    <property type="component" value="Unassembled WGS sequence"/>
</dbReference>
<dbReference type="EMBL" id="FMYE01000040">
    <property type="protein sequence ID" value="SDB78411.1"/>
    <property type="molecule type" value="Genomic_DNA"/>
</dbReference>
<evidence type="ECO:0000313" key="2">
    <source>
        <dbReference type="EMBL" id="KAA3800056.1"/>
    </source>
</evidence>
<evidence type="ECO:0000313" key="4">
    <source>
        <dbReference type="EMBL" id="KAA4093570.1"/>
    </source>
</evidence>
<protein>
    <submittedName>
        <fullName evidence="8">Uncharacterized protein</fullName>
    </submittedName>
</protein>
<dbReference type="Proteomes" id="UP000183670">
    <property type="component" value="Unassembled WGS sequence"/>
</dbReference>
<dbReference type="EMBL" id="VWKB01000028">
    <property type="protein sequence ID" value="KAA4093570.1"/>
    <property type="molecule type" value="Genomic_DNA"/>
</dbReference>
<evidence type="ECO:0000313" key="14">
    <source>
        <dbReference type="EMBL" id="RHH41238.1"/>
    </source>
</evidence>
<accession>A0A139L5C9</accession>
<dbReference type="Proteomes" id="UP000435985">
    <property type="component" value="Unassembled WGS sequence"/>
</dbReference>
<dbReference type="Proteomes" id="UP001215078">
    <property type="component" value="Unassembled WGS sequence"/>
</dbReference>
<dbReference type="STRING" id="28116.Bovatus_02757"/>
<dbReference type="EMBL" id="JAQNZF010000032">
    <property type="protein sequence ID" value="MDC2744501.1"/>
    <property type="molecule type" value="Genomic_DNA"/>
</dbReference>
<evidence type="ECO:0000313" key="7">
    <source>
        <dbReference type="EMBL" id="KAA4662711.1"/>
    </source>
</evidence>
<evidence type="ECO:0000313" key="18">
    <source>
        <dbReference type="Proteomes" id="UP000183670"/>
    </source>
</evidence>
<dbReference type="EMBL" id="VWLX01000023">
    <property type="protein sequence ID" value="KAA3800056.1"/>
    <property type="molecule type" value="Genomic_DNA"/>
</dbReference>
<dbReference type="Proteomes" id="UP000460135">
    <property type="component" value="Unassembled WGS sequence"/>
</dbReference>
<keyword evidence="1" id="KW-0732">Signal</keyword>
<dbReference type="Proteomes" id="UP000318823">
    <property type="component" value="Chromosome"/>
</dbReference>
<dbReference type="PATRIC" id="fig|28116.10.peg.2756"/>
<evidence type="ECO:0000313" key="10">
    <source>
        <dbReference type="EMBL" id="MDC2744501.1"/>
    </source>
</evidence>
<dbReference type="KEGG" id="boa:Bovatus_02757"/>
<dbReference type="Proteomes" id="UP000266492">
    <property type="component" value="Unassembled WGS sequence"/>
</dbReference>
<evidence type="ECO:0000313" key="22">
    <source>
        <dbReference type="Proteomes" id="UP000323717"/>
    </source>
</evidence>
<dbReference type="EMBL" id="QRJR01000029">
    <property type="protein sequence ID" value="RHH41238.1"/>
    <property type="molecule type" value="Genomic_DNA"/>
</dbReference>
<sequence>MAKFVKVILFLLLTVAFHSIAGNVSTAKVVDEQERAITYAMRQHGEISAPDLPGKPVAELNNLQSHQISVTRIQRVQLGEYFFSLKNALQCCADRDNSLSQHWGRIYGTTTSYYCQPSSEYYVYTLRRIII</sequence>
<evidence type="ECO:0000313" key="12">
    <source>
        <dbReference type="EMBL" id="QDM09933.1"/>
    </source>
</evidence>
<dbReference type="Proteomes" id="UP000375690">
    <property type="component" value="Unassembled WGS sequence"/>
</dbReference>
<evidence type="ECO:0000313" key="24">
    <source>
        <dbReference type="Proteomes" id="UP000424805"/>
    </source>
</evidence>
<evidence type="ECO:0000313" key="23">
    <source>
        <dbReference type="Proteomes" id="UP000375690"/>
    </source>
</evidence>
<evidence type="ECO:0000313" key="28">
    <source>
        <dbReference type="Proteomes" id="UP000478493"/>
    </source>
</evidence>
<dbReference type="EMBL" id="FNDO01000018">
    <property type="protein sequence ID" value="SDH92777.1"/>
    <property type="molecule type" value="Genomic_DNA"/>
</dbReference>
<evidence type="ECO:0000313" key="8">
    <source>
        <dbReference type="EMBL" id="KAB1322700.1"/>
    </source>
</evidence>
<evidence type="ECO:0000313" key="3">
    <source>
        <dbReference type="EMBL" id="KAA3953914.1"/>
    </source>
</evidence>
<name>A0A139L5C9_BACOV</name>
<reference evidence="21" key="2">
    <citation type="journal article" date="2018" name="J. Anim. Genet.">
        <title>Acquired interbacterial defense systems protect against interspecies antagonism in the human gut microbiome.</title>
        <authorList>
            <person name="Ross B.D."/>
            <person name="Verster A.J."/>
            <person name="Radey M.C."/>
            <person name="Schmidtke D.T."/>
            <person name="Pope C.E."/>
            <person name="Hoffman L.R."/>
            <person name="Hajjar A."/>
            <person name="Peterson S.B."/>
            <person name="Borenstein E."/>
            <person name="Mougous J."/>
        </authorList>
    </citation>
    <scope>NUCLEOTIDE SEQUENCE [LARGE SCALE GENOMIC DNA]</scope>
    <source>
        <strain evidence="21">3725 D1 iv</strain>
    </source>
</reference>
<dbReference type="RefSeq" id="WP_004296323.1">
    <property type="nucleotide sequence ID" value="NZ_BAABYJ010000001.1"/>
</dbReference>
<gene>
    <name evidence="14" type="ORF">DW206_21085</name>
    <name evidence="13" type="ORF">DWX70_22045</name>
    <name evidence="12" type="ORF">DYI28_15100</name>
    <name evidence="8" type="ORF">F3B53_20225</name>
    <name evidence="5" type="ORF">F3B85_23870</name>
    <name evidence="6" type="ORF">F3B90_19530</name>
    <name evidence="7" type="ORF">F3B98_18130</name>
    <name evidence="4" type="ORF">F3D66_19745</name>
    <name evidence="3" type="ORF">F3D71_04310</name>
    <name evidence="2" type="ORF">F3F51_23360</name>
    <name evidence="9" type="ORF">PO240_23335</name>
    <name evidence="10" type="ORF">PO382_19995</name>
    <name evidence="11" type="ORF">PQ628_21195</name>
    <name evidence="15" type="ORF">SAMN05192581_104025</name>
    <name evidence="16" type="ORF">SAMN05192582_101826</name>
</gene>
<reference evidence="17 18" key="1">
    <citation type="submission" date="2016-10" db="EMBL/GenBank/DDBJ databases">
        <authorList>
            <person name="de Groot N.N."/>
        </authorList>
    </citation>
    <scope>NUCLEOTIDE SEQUENCE [LARGE SCALE GENOMIC DNA]</scope>
    <source>
        <strain evidence="15 18">NLAE-zl-C500</strain>
        <strain evidence="16 17">NLAE-zl-C57</strain>
    </source>
</reference>
<evidence type="ECO:0000313" key="9">
    <source>
        <dbReference type="EMBL" id="MDC2410810.1"/>
    </source>
</evidence>
<dbReference type="EMBL" id="VWFO01000025">
    <property type="protein sequence ID" value="KAA4662711.1"/>
    <property type="molecule type" value="Genomic_DNA"/>
</dbReference>
<dbReference type="EMBL" id="VWLE01000030">
    <property type="protein sequence ID" value="KAA3953914.1"/>
    <property type="molecule type" value="Genomic_DNA"/>
</dbReference>
<dbReference type="EMBL" id="JAQNWR010000022">
    <property type="protein sequence ID" value="MDC2410810.1"/>
    <property type="molecule type" value="Genomic_DNA"/>
</dbReference>
<dbReference type="EMBL" id="VWGP01000026">
    <property type="protein sequence ID" value="KAA4528097.1"/>
    <property type="molecule type" value="Genomic_DNA"/>
</dbReference>
<evidence type="ECO:0000313" key="21">
    <source>
        <dbReference type="Proteomes" id="UP000318823"/>
    </source>
</evidence>
<dbReference type="EMBL" id="QRVZ01000025">
    <property type="protein sequence ID" value="RGS80310.1"/>
    <property type="molecule type" value="Genomic_DNA"/>
</dbReference>
<dbReference type="Proteomes" id="UP000424805">
    <property type="component" value="Unassembled WGS sequence"/>
</dbReference>
<evidence type="ECO:0000256" key="1">
    <source>
        <dbReference type="SAM" id="SignalP"/>
    </source>
</evidence>
<evidence type="ECO:0000313" key="17">
    <source>
        <dbReference type="Proteomes" id="UP000181870"/>
    </source>
</evidence>
<reference evidence="9" key="7">
    <citation type="submission" date="2022-10" db="EMBL/GenBank/DDBJ databases">
        <title>Human gut microbiome strain richness.</title>
        <authorList>
            <person name="Chen-Liaw A."/>
        </authorList>
    </citation>
    <scope>NUCLEOTIDE SEQUENCE</scope>
    <source>
        <strain evidence="10">BSD2780120875st1_E1_BSD2780120875_150330</strain>
        <strain evidence="9">F7_m1001271B151109d0_201107</strain>
        <strain evidence="11">RTP21484st1_H8_RTP21484_190118</strain>
    </source>
</reference>
<dbReference type="Proteomes" id="UP000478493">
    <property type="component" value="Unassembled WGS sequence"/>
</dbReference>
<proteinExistence type="predicted"/>
<dbReference type="EMBL" id="CP041395">
    <property type="protein sequence ID" value="QDM09933.1"/>
    <property type="molecule type" value="Genomic_DNA"/>
</dbReference>
<dbReference type="Proteomes" id="UP000181870">
    <property type="component" value="Unassembled WGS sequence"/>
</dbReference>
<evidence type="ECO:0000313" key="25">
    <source>
        <dbReference type="Proteomes" id="UP000435985"/>
    </source>
</evidence>